<keyword evidence="2" id="KW-1185">Reference proteome</keyword>
<gene>
    <name evidence="1" type="ORF">NUW58_g7322</name>
</gene>
<sequence length="954" mass="104475">MDEGRSDPGSAHVKQLLASHASASSSRSAIVFDGLSVEGSGLGIQAAPNVWTTVRSWVNLFDPRSYGRPVPSRTLLHGFSGCLNSGEMLLVIGKPGSGCTTFLKALSNMGDEYNSVTGSLTYDGRAADDGDQDPVRLTFCAEEDSHLPNLTVAQTLRFAITATWDPNVSSSAINTAVEILAKCVGLSHVLNTKVGNEAIRGVSGGERRRVSLAEAMVTCPDVLCIDNPTIGLDSSTALGFVQMMREFTSQHGCSTAMSVYQASDSMVPLFDKALVINSGRQIYYGKATEAKAYFEGLGFVCPERTTITDFLNSMTAEPELRHVRDGWDRPVPLTPLQFEEAFRQSQYYKALFDSDNTTPSQPQGLSPRREVYALPLHRQIYECSVRQFRVLAYDRDTWIVEALTIIVQSLVLGTLYRDQPRATSAFVQVSGSMFLAVLVPALQSMSEFNNSFAERPLVLRQKRYRFYRPLAYALGLVLTDAAWKIVAIAYNIPQYFLTGFQRSADKFFTWFFIVYILHLALSMIFRAIAVASPNMGRAVLPVGLMFNVFVLYTGLYIPGPQMQIWLFWIKYLNPMYYAYESAMVNEFGDLSYTCSDSDLVPSGSGIDSIMNQVCAVEGGVAGLSTVSGAAYLETMYGFSVTHLWRNVGINIGIFVFFALCTGLGMERYKLSAGHLATIFYKAKPKDIVSTTSSESSDSEKGPKFDGDVPPKPRHLAVGPTLSAMSRHHGRTLVWKDITLDIKHDGEQKRLLDGLSGFVEPGKLTALMGASGAGKTTLLNTLAGRLEFGSVSGDIFLDGGPLPKSFRRHMGYVQQQDVHLPSQTVREALQMTARLRRPLTVSDEEKDAHVEAVIRTLEMEDIAEALIGNPGAGLNLEQRKRVTIGVELSARPDILLLDEPTSGLDGQSALIIGRLLHKLAGSGQTVLCTIHQPATELIELFDLLSAPRAGRPPRL</sequence>
<comment type="caution">
    <text evidence="1">The sequence shown here is derived from an EMBL/GenBank/DDBJ whole genome shotgun (WGS) entry which is preliminary data.</text>
</comment>
<organism evidence="1 2">
    <name type="scientific">Xylaria curta</name>
    <dbReference type="NCBI Taxonomy" id="42375"/>
    <lineage>
        <taxon>Eukaryota</taxon>
        <taxon>Fungi</taxon>
        <taxon>Dikarya</taxon>
        <taxon>Ascomycota</taxon>
        <taxon>Pezizomycotina</taxon>
        <taxon>Sordariomycetes</taxon>
        <taxon>Xylariomycetidae</taxon>
        <taxon>Xylariales</taxon>
        <taxon>Xylariaceae</taxon>
        <taxon>Xylaria</taxon>
    </lineage>
</organism>
<protein>
    <submittedName>
        <fullName evidence="1">Uncharacterized protein</fullName>
    </submittedName>
</protein>
<evidence type="ECO:0000313" key="2">
    <source>
        <dbReference type="Proteomes" id="UP001143856"/>
    </source>
</evidence>
<proteinExistence type="predicted"/>
<accession>A0ACC1NI27</accession>
<evidence type="ECO:0000313" key="1">
    <source>
        <dbReference type="EMBL" id="KAJ2978980.1"/>
    </source>
</evidence>
<dbReference type="Proteomes" id="UP001143856">
    <property type="component" value="Unassembled WGS sequence"/>
</dbReference>
<reference evidence="1" key="1">
    <citation type="submission" date="2022-10" db="EMBL/GenBank/DDBJ databases">
        <title>Genome Sequence of Xylaria curta.</title>
        <authorList>
            <person name="Buettner E."/>
        </authorList>
    </citation>
    <scope>NUCLEOTIDE SEQUENCE</scope>
    <source>
        <strain evidence="1">Babe10</strain>
    </source>
</reference>
<name>A0ACC1NI27_9PEZI</name>
<dbReference type="EMBL" id="JAPDGR010001871">
    <property type="protein sequence ID" value="KAJ2978980.1"/>
    <property type="molecule type" value="Genomic_DNA"/>
</dbReference>